<dbReference type="PANTHER" id="PTHR47510">
    <property type="entry name" value="REVERSE TRANSCRIPTASE DOMAIN-CONTAINING PROTEIN"/>
    <property type="match status" value="1"/>
</dbReference>
<dbReference type="PANTHER" id="PTHR47510:SF3">
    <property type="entry name" value="ENDO_EXONUCLEASE_PHOSPHATASE DOMAIN-CONTAINING PROTEIN"/>
    <property type="match status" value="1"/>
</dbReference>
<feature type="non-terminal residue" evidence="1">
    <location>
        <position position="96"/>
    </location>
</feature>
<proteinExistence type="predicted"/>
<comment type="caution">
    <text evidence="1">The sequence shown here is derived from an EMBL/GenBank/DDBJ whole genome shotgun (WGS) entry which is preliminary data.</text>
</comment>
<organism evidence="1 2">
    <name type="scientific">Paramuricea clavata</name>
    <name type="common">Red gorgonian</name>
    <name type="synonym">Violescent sea-whip</name>
    <dbReference type="NCBI Taxonomy" id="317549"/>
    <lineage>
        <taxon>Eukaryota</taxon>
        <taxon>Metazoa</taxon>
        <taxon>Cnidaria</taxon>
        <taxon>Anthozoa</taxon>
        <taxon>Octocorallia</taxon>
        <taxon>Malacalcyonacea</taxon>
        <taxon>Plexauridae</taxon>
        <taxon>Paramuricea</taxon>
    </lineage>
</organism>
<protein>
    <submittedName>
        <fullName evidence="1">Uncharacterized protein</fullName>
    </submittedName>
</protein>
<dbReference type="AlphaFoldDB" id="A0A6S7LE32"/>
<dbReference type="OrthoDB" id="5987713at2759"/>
<keyword evidence="2" id="KW-1185">Reference proteome</keyword>
<evidence type="ECO:0000313" key="2">
    <source>
        <dbReference type="Proteomes" id="UP001152795"/>
    </source>
</evidence>
<dbReference type="Proteomes" id="UP001152795">
    <property type="component" value="Unassembled WGS sequence"/>
</dbReference>
<gene>
    <name evidence="1" type="ORF">PACLA_8A053626</name>
</gene>
<evidence type="ECO:0000313" key="1">
    <source>
        <dbReference type="EMBL" id="CAB4036563.1"/>
    </source>
</evidence>
<accession>A0A6S7LE32</accession>
<dbReference type="EMBL" id="CACRXK020022175">
    <property type="protein sequence ID" value="CAB4036563.1"/>
    <property type="molecule type" value="Genomic_DNA"/>
</dbReference>
<sequence length="96" mass="10695">MKAPGPDNIPSKILKSFAYILSEPITDIFNVSLSSGVVPEIWKQANISSIPKESPPKILCDFRPISLTSTLSKVLEEFVVDWITEDICDKIDAKQF</sequence>
<name>A0A6S7LE32_PARCT</name>
<reference evidence="1" key="1">
    <citation type="submission" date="2020-04" db="EMBL/GenBank/DDBJ databases">
        <authorList>
            <person name="Alioto T."/>
            <person name="Alioto T."/>
            <person name="Gomez Garrido J."/>
        </authorList>
    </citation>
    <scope>NUCLEOTIDE SEQUENCE</scope>
    <source>
        <strain evidence="1">A484AB</strain>
    </source>
</reference>